<organism evidence="1 2">
    <name type="scientific">Ameca splendens</name>
    <dbReference type="NCBI Taxonomy" id="208324"/>
    <lineage>
        <taxon>Eukaryota</taxon>
        <taxon>Metazoa</taxon>
        <taxon>Chordata</taxon>
        <taxon>Craniata</taxon>
        <taxon>Vertebrata</taxon>
        <taxon>Euteleostomi</taxon>
        <taxon>Actinopterygii</taxon>
        <taxon>Neopterygii</taxon>
        <taxon>Teleostei</taxon>
        <taxon>Neoteleostei</taxon>
        <taxon>Acanthomorphata</taxon>
        <taxon>Ovalentaria</taxon>
        <taxon>Atherinomorphae</taxon>
        <taxon>Cyprinodontiformes</taxon>
        <taxon>Goodeidae</taxon>
        <taxon>Ameca</taxon>
    </lineage>
</organism>
<gene>
    <name evidence="1" type="ORF">AMECASPLE_015464</name>
</gene>
<dbReference type="EMBL" id="JAHRIP010019899">
    <property type="protein sequence ID" value="MEQ2287713.1"/>
    <property type="molecule type" value="Genomic_DNA"/>
</dbReference>
<protein>
    <submittedName>
        <fullName evidence="1">Uncharacterized protein</fullName>
    </submittedName>
</protein>
<accession>A0ABV0Y1S0</accession>
<evidence type="ECO:0000313" key="1">
    <source>
        <dbReference type="EMBL" id="MEQ2287713.1"/>
    </source>
</evidence>
<sequence>MVCHHCCHDVRLLGDNLIGDHCVTSALGVLDADVKPDSARLARILVLNPTYNSMEKLSSSKFNHHAYQVGCIKPVQLELQKFEAAFK</sequence>
<proteinExistence type="predicted"/>
<evidence type="ECO:0000313" key="2">
    <source>
        <dbReference type="Proteomes" id="UP001469553"/>
    </source>
</evidence>
<dbReference type="Proteomes" id="UP001469553">
    <property type="component" value="Unassembled WGS sequence"/>
</dbReference>
<reference evidence="1 2" key="1">
    <citation type="submission" date="2021-06" db="EMBL/GenBank/DDBJ databases">
        <authorList>
            <person name="Palmer J.M."/>
        </authorList>
    </citation>
    <scope>NUCLEOTIDE SEQUENCE [LARGE SCALE GENOMIC DNA]</scope>
    <source>
        <strain evidence="1 2">AS_MEX2019</strain>
        <tissue evidence="1">Muscle</tissue>
    </source>
</reference>
<name>A0ABV0Y1S0_9TELE</name>
<comment type="caution">
    <text evidence="1">The sequence shown here is derived from an EMBL/GenBank/DDBJ whole genome shotgun (WGS) entry which is preliminary data.</text>
</comment>
<keyword evidence="2" id="KW-1185">Reference proteome</keyword>